<reference evidence="1 2" key="1">
    <citation type="submission" date="2019-05" db="EMBL/GenBank/DDBJ databases">
        <title>Emergence of the Ug99 lineage of the wheat stem rust pathogen through somatic hybridization.</title>
        <authorList>
            <person name="Li F."/>
            <person name="Upadhyaya N.M."/>
            <person name="Sperschneider J."/>
            <person name="Matny O."/>
            <person name="Nguyen-Phuc H."/>
            <person name="Mago R."/>
            <person name="Raley C."/>
            <person name="Miller M.E."/>
            <person name="Silverstein K.A.T."/>
            <person name="Henningsen E."/>
            <person name="Hirsch C.D."/>
            <person name="Visser B."/>
            <person name="Pretorius Z.A."/>
            <person name="Steffenson B.J."/>
            <person name="Schwessinger B."/>
            <person name="Dodds P.N."/>
            <person name="Figueroa M."/>
        </authorList>
    </citation>
    <scope>NUCLEOTIDE SEQUENCE [LARGE SCALE GENOMIC DNA]</scope>
    <source>
        <strain evidence="1">21-0</strain>
    </source>
</reference>
<protein>
    <submittedName>
        <fullName evidence="1">Uncharacterized protein</fullName>
    </submittedName>
</protein>
<dbReference type="Proteomes" id="UP000324748">
    <property type="component" value="Unassembled WGS sequence"/>
</dbReference>
<dbReference type="EMBL" id="VSWC01000001">
    <property type="protein sequence ID" value="KAA1119429.1"/>
    <property type="molecule type" value="Genomic_DNA"/>
</dbReference>
<name>A0A5B0R239_PUCGR</name>
<proteinExistence type="predicted"/>
<evidence type="ECO:0000313" key="1">
    <source>
        <dbReference type="EMBL" id="KAA1119429.1"/>
    </source>
</evidence>
<comment type="caution">
    <text evidence="1">The sequence shown here is derived from an EMBL/GenBank/DDBJ whole genome shotgun (WGS) entry which is preliminary data.</text>
</comment>
<evidence type="ECO:0000313" key="2">
    <source>
        <dbReference type="Proteomes" id="UP000324748"/>
    </source>
</evidence>
<sequence>MRSPQSAVRSRRRRLVVECAAAYMIQSKSRSSLIWGFGVLIPVPEPTASSLKHQPLPPGPLLPTFASSSNPIAHLNRIDYRKYRPRINGPKIFGQANHARPKLSVDCQMLFSILNKPPKPIPISKSILASIPHEESLKPLYPIDHRPVPLVAVNKINLSEFFGQGRMLVPIFFPISKYPCRSRYQHPSHKKMSACRIRVLVQWSSCLVELF</sequence>
<dbReference type="AlphaFoldDB" id="A0A5B0R239"/>
<organism evidence="1 2">
    <name type="scientific">Puccinia graminis f. sp. tritici</name>
    <dbReference type="NCBI Taxonomy" id="56615"/>
    <lineage>
        <taxon>Eukaryota</taxon>
        <taxon>Fungi</taxon>
        <taxon>Dikarya</taxon>
        <taxon>Basidiomycota</taxon>
        <taxon>Pucciniomycotina</taxon>
        <taxon>Pucciniomycetes</taxon>
        <taxon>Pucciniales</taxon>
        <taxon>Pucciniaceae</taxon>
        <taxon>Puccinia</taxon>
    </lineage>
</organism>
<keyword evidence="2" id="KW-1185">Reference proteome</keyword>
<gene>
    <name evidence="1" type="ORF">PGT21_025398</name>
</gene>
<accession>A0A5B0R239</accession>